<proteinExistence type="inferred from homology"/>
<comment type="cofactor">
    <cofactor evidence="1">
        <name>Mg(2+)</name>
        <dbReference type="ChEBI" id="CHEBI:18420"/>
    </cofactor>
</comment>
<dbReference type="InterPro" id="IPR020084">
    <property type="entry name" value="NUDIX_hydrolase_CS"/>
</dbReference>
<dbReference type="Gene3D" id="3.90.79.10">
    <property type="entry name" value="Nucleoside Triphosphate Pyrophosphohydrolase"/>
    <property type="match status" value="1"/>
</dbReference>
<dbReference type="GO" id="GO:0016787">
    <property type="term" value="F:hydrolase activity"/>
    <property type="evidence" value="ECO:0007669"/>
    <property type="project" value="UniProtKB-KW"/>
</dbReference>
<organism evidence="5 6">
    <name type="scientific">Fictibacillus norfolkensis</name>
    <dbReference type="NCBI Taxonomy" id="2762233"/>
    <lineage>
        <taxon>Bacteria</taxon>
        <taxon>Bacillati</taxon>
        <taxon>Bacillota</taxon>
        <taxon>Bacilli</taxon>
        <taxon>Bacillales</taxon>
        <taxon>Fictibacillaceae</taxon>
        <taxon>Fictibacillus</taxon>
    </lineage>
</organism>
<dbReference type="PROSITE" id="PS00893">
    <property type="entry name" value="NUDIX_BOX"/>
    <property type="match status" value="1"/>
</dbReference>
<gene>
    <name evidence="5" type="ORF">H9648_02020</name>
</gene>
<dbReference type="PROSITE" id="PS51462">
    <property type="entry name" value="NUDIX"/>
    <property type="match status" value="1"/>
</dbReference>
<evidence type="ECO:0000256" key="2">
    <source>
        <dbReference type="ARBA" id="ARBA00022801"/>
    </source>
</evidence>
<keyword evidence="6" id="KW-1185">Reference proteome</keyword>
<dbReference type="InterPro" id="IPR020476">
    <property type="entry name" value="Nudix_hydrolase"/>
</dbReference>
<keyword evidence="2 3" id="KW-0378">Hydrolase</keyword>
<dbReference type="PANTHER" id="PTHR43046:SF2">
    <property type="entry name" value="8-OXO-DGTP DIPHOSPHATASE-RELATED"/>
    <property type="match status" value="1"/>
</dbReference>
<accession>A0ABR8SH49</accession>
<protein>
    <submittedName>
        <fullName evidence="5">NUDIX hydrolase</fullName>
    </submittedName>
</protein>
<sequence length="162" mass="18128">MTKKDRGNVWLAAAGLLIDEDGKWLVVKKNYGGLKGKWSIPAGFVDAGETVDEAAVREVYEETGIVGEVSTILGIRSGVIKETISDNMVVFLLKKKQGDLSQHSSEIETAAFMMPEELRADPDTSLMIHYFMDRKVKFLEDKINPGDVFGYTTYKIMDCRKE</sequence>
<dbReference type="Pfam" id="PF00293">
    <property type="entry name" value="NUDIX"/>
    <property type="match status" value="1"/>
</dbReference>
<name>A0ABR8SH49_9BACL</name>
<dbReference type="InterPro" id="IPR015797">
    <property type="entry name" value="NUDIX_hydrolase-like_dom_sf"/>
</dbReference>
<evidence type="ECO:0000313" key="5">
    <source>
        <dbReference type="EMBL" id="MBD7962814.1"/>
    </source>
</evidence>
<evidence type="ECO:0000313" key="6">
    <source>
        <dbReference type="Proteomes" id="UP000603641"/>
    </source>
</evidence>
<feature type="domain" description="Nudix hydrolase" evidence="4">
    <location>
        <begin position="8"/>
        <end position="140"/>
    </location>
</feature>
<dbReference type="Proteomes" id="UP000603641">
    <property type="component" value="Unassembled WGS sequence"/>
</dbReference>
<dbReference type="PRINTS" id="PR00502">
    <property type="entry name" value="NUDIXFAMILY"/>
</dbReference>
<evidence type="ECO:0000256" key="1">
    <source>
        <dbReference type="ARBA" id="ARBA00001946"/>
    </source>
</evidence>
<comment type="caution">
    <text evidence="5">The sequence shown here is derived from an EMBL/GenBank/DDBJ whole genome shotgun (WGS) entry which is preliminary data.</text>
</comment>
<dbReference type="PANTHER" id="PTHR43046">
    <property type="entry name" value="GDP-MANNOSE MANNOSYL HYDROLASE"/>
    <property type="match status" value="1"/>
</dbReference>
<reference evidence="5 6" key="1">
    <citation type="submission" date="2020-08" db="EMBL/GenBank/DDBJ databases">
        <title>A Genomic Blueprint of the Chicken Gut Microbiome.</title>
        <authorList>
            <person name="Gilroy R."/>
            <person name="Ravi A."/>
            <person name="Getino M."/>
            <person name="Pursley I."/>
            <person name="Horton D.L."/>
            <person name="Alikhan N.-F."/>
            <person name="Baker D."/>
            <person name="Gharbi K."/>
            <person name="Hall N."/>
            <person name="Watson M."/>
            <person name="Adriaenssens E.M."/>
            <person name="Foster-Nyarko E."/>
            <person name="Jarju S."/>
            <person name="Secka A."/>
            <person name="Antonio M."/>
            <person name="Oren A."/>
            <person name="Chaudhuri R."/>
            <person name="La Ragione R.M."/>
            <person name="Hildebrand F."/>
            <person name="Pallen M.J."/>
        </authorList>
    </citation>
    <scope>NUCLEOTIDE SEQUENCE [LARGE SCALE GENOMIC DNA]</scope>
    <source>
        <strain evidence="5 6">Sa2CUA10</strain>
    </source>
</reference>
<comment type="similarity">
    <text evidence="3">Belongs to the Nudix hydrolase family.</text>
</comment>
<dbReference type="RefSeq" id="WP_191752109.1">
    <property type="nucleotide sequence ID" value="NZ_JACSQM010000001.1"/>
</dbReference>
<evidence type="ECO:0000259" key="4">
    <source>
        <dbReference type="PROSITE" id="PS51462"/>
    </source>
</evidence>
<dbReference type="EMBL" id="JACSQM010000001">
    <property type="protein sequence ID" value="MBD7962814.1"/>
    <property type="molecule type" value="Genomic_DNA"/>
</dbReference>
<dbReference type="SUPFAM" id="SSF55811">
    <property type="entry name" value="Nudix"/>
    <property type="match status" value="1"/>
</dbReference>
<evidence type="ECO:0000256" key="3">
    <source>
        <dbReference type="RuleBase" id="RU003476"/>
    </source>
</evidence>
<dbReference type="InterPro" id="IPR000086">
    <property type="entry name" value="NUDIX_hydrolase_dom"/>
</dbReference>